<comment type="caution">
    <text evidence="5">The sequence shown here is derived from an EMBL/GenBank/DDBJ whole genome shotgun (WGS) entry which is preliminary data.</text>
</comment>
<evidence type="ECO:0000313" key="5">
    <source>
        <dbReference type="EMBL" id="NWD93573.1"/>
    </source>
</evidence>
<dbReference type="PANTHER" id="PTHR45586:SF1">
    <property type="entry name" value="LIPOPOLYSACCHARIDE ASSEMBLY PROTEIN B"/>
    <property type="match status" value="1"/>
</dbReference>
<proteinExistence type="predicted"/>
<dbReference type="Pfam" id="PF14559">
    <property type="entry name" value="TPR_19"/>
    <property type="match status" value="2"/>
</dbReference>
<dbReference type="Pfam" id="PF13432">
    <property type="entry name" value="TPR_16"/>
    <property type="match status" value="2"/>
</dbReference>
<keyword evidence="2 3" id="KW-0802">TPR repeat</keyword>
<evidence type="ECO:0000313" key="6">
    <source>
        <dbReference type="Proteomes" id="UP000572863"/>
    </source>
</evidence>
<feature type="repeat" description="TPR" evidence="3">
    <location>
        <begin position="492"/>
        <end position="525"/>
    </location>
</feature>
<evidence type="ECO:0000256" key="4">
    <source>
        <dbReference type="SAM" id="SignalP"/>
    </source>
</evidence>
<feature type="signal peptide" evidence="4">
    <location>
        <begin position="1"/>
        <end position="21"/>
    </location>
</feature>
<dbReference type="RefSeq" id="WP_177050372.1">
    <property type="nucleotide sequence ID" value="NZ_JACAQM010000002.1"/>
</dbReference>
<evidence type="ECO:0000256" key="2">
    <source>
        <dbReference type="ARBA" id="ARBA00022803"/>
    </source>
</evidence>
<dbReference type="Pfam" id="PF13174">
    <property type="entry name" value="TPR_6"/>
    <property type="match status" value="1"/>
</dbReference>
<dbReference type="PROSITE" id="PS51257">
    <property type="entry name" value="PROKAR_LIPOPROTEIN"/>
    <property type="match status" value="1"/>
</dbReference>
<dbReference type="Proteomes" id="UP000572863">
    <property type="component" value="Unassembled WGS sequence"/>
</dbReference>
<gene>
    <name evidence="5" type="ORF">HX871_04035</name>
</gene>
<evidence type="ECO:0000256" key="3">
    <source>
        <dbReference type="PROSITE-ProRule" id="PRU00339"/>
    </source>
</evidence>
<feature type="chain" id="PRO_5046757843" evidence="4">
    <location>
        <begin position="22"/>
        <end position="574"/>
    </location>
</feature>
<evidence type="ECO:0000256" key="1">
    <source>
        <dbReference type="ARBA" id="ARBA00022737"/>
    </source>
</evidence>
<dbReference type="PROSITE" id="PS50005">
    <property type="entry name" value="TPR"/>
    <property type="match status" value="1"/>
</dbReference>
<dbReference type="SUPFAM" id="SSF48452">
    <property type="entry name" value="TPR-like"/>
    <property type="match status" value="3"/>
</dbReference>
<organism evidence="5 6">
    <name type="scientific">Pseudomonas reactans</name>
    <dbReference type="NCBI Taxonomy" id="117680"/>
    <lineage>
        <taxon>Bacteria</taxon>
        <taxon>Pseudomonadati</taxon>
        <taxon>Pseudomonadota</taxon>
        <taxon>Gammaproteobacteria</taxon>
        <taxon>Pseudomonadales</taxon>
        <taxon>Pseudomonadaceae</taxon>
        <taxon>Pseudomonas</taxon>
    </lineage>
</organism>
<dbReference type="SMART" id="SM00028">
    <property type="entry name" value="TPR"/>
    <property type="match status" value="7"/>
</dbReference>
<dbReference type="InterPro" id="IPR011990">
    <property type="entry name" value="TPR-like_helical_dom_sf"/>
</dbReference>
<sequence length="574" mass="64647">MNRSSALLLAFVFLSGCQAMAPVSPDGTPPVEDSTPAPEKPKVYSSFSEETVFSLLTAELAGQRNRFDIALDNYVTQAINTQDPGISERAFRIAEYLGADQAALDSSLIWAKNAPDDLEAQRAAAVQLARAGRYDDSMVYMEKVLQGKGDTHFDFLALSAADTDQDTRNGLMKSFDRLLQKHPKNSQLIFGKALLLQQDDEADAALKLLEQNPPEEGEIAPILLRARLLQNLNRGKEAIPLLEKSIKKYPEDKRLRLTYARMLVEQDRMEDAKVQFASLVQQYPDDDELRYSLALVCLEAKAWDEAKGYLEELIQRESHVDSAHLNLGRIAEERSDPQAALLEYAQVGPGNDYLPAQLRQADILMSNGRTDEAEKRLAAARDAEPDYAIQLYLIQAETLSANNQGERAWKLLQQALLQFPDDLNLLYTRAMQAEKRNDLAQMEKDLRLIIKRDPDNAMALNALGYTLSDRTTRYDEAKVLIEQAHKLNPEDPAVLDSLGWVNYRLGNLDEAERLLRQALERFPDQEVAAHLGEVLWANGKQREARQIWEKFLKEQPESPILRGTIKRLTGSETL</sequence>
<dbReference type="Gene3D" id="1.25.40.10">
    <property type="entry name" value="Tetratricopeptide repeat domain"/>
    <property type="match status" value="2"/>
</dbReference>
<reference evidence="5 6" key="1">
    <citation type="submission" date="2020-04" db="EMBL/GenBank/DDBJ databases">
        <title>Molecular characterization of pseudomonads from Agaricus bisporus reveal novel blotch 2 pathogens in Western Europe.</title>
        <authorList>
            <person name="Taparia T."/>
            <person name="Krijger M."/>
            <person name="Haynes E."/>
            <person name="Elpinstone J.G."/>
            <person name="Noble R."/>
            <person name="Van Der Wolf J."/>
        </authorList>
    </citation>
    <scope>NUCLEOTIDE SEQUENCE [LARGE SCALE GENOMIC DNA]</scope>
    <source>
        <strain evidence="5 6">P7774</strain>
    </source>
</reference>
<dbReference type="InterPro" id="IPR051012">
    <property type="entry name" value="CellSynth/LPSAsmb/PSIAsmb"/>
</dbReference>
<name>A0ABX2QT86_9PSED</name>
<dbReference type="InterPro" id="IPR019734">
    <property type="entry name" value="TPR_rpt"/>
</dbReference>
<dbReference type="PANTHER" id="PTHR45586">
    <property type="entry name" value="TPR REPEAT-CONTAINING PROTEIN PA4667"/>
    <property type="match status" value="1"/>
</dbReference>
<keyword evidence="6" id="KW-1185">Reference proteome</keyword>
<protein>
    <submittedName>
        <fullName evidence="5">Tetratricopeptide repeat protein</fullName>
    </submittedName>
</protein>
<keyword evidence="4" id="KW-0732">Signal</keyword>
<dbReference type="EMBL" id="JACARY010000005">
    <property type="protein sequence ID" value="NWD93573.1"/>
    <property type="molecule type" value="Genomic_DNA"/>
</dbReference>
<accession>A0ABX2QT86</accession>
<keyword evidence="1" id="KW-0677">Repeat</keyword>